<dbReference type="Proteomes" id="UP000243342">
    <property type="component" value="Unassembled WGS sequence"/>
</dbReference>
<keyword evidence="2" id="KW-0472">Membrane</keyword>
<feature type="compositionally biased region" description="Low complexity" evidence="1">
    <location>
        <begin position="951"/>
        <end position="960"/>
    </location>
</feature>
<feature type="transmembrane region" description="Helical" evidence="2">
    <location>
        <begin position="34"/>
        <end position="57"/>
    </location>
</feature>
<feature type="compositionally biased region" description="Low complexity" evidence="1">
    <location>
        <begin position="918"/>
        <end position="943"/>
    </location>
</feature>
<evidence type="ECO:0000313" key="4">
    <source>
        <dbReference type="EMBL" id="OIV37998.1"/>
    </source>
</evidence>
<dbReference type="STRING" id="1428644.BIV57_08150"/>
<dbReference type="RefSeq" id="WP_071656046.1">
    <property type="nucleotide sequence ID" value="NZ_MLCF01000036.1"/>
</dbReference>
<organism evidence="4 5">
    <name type="scientific">Mangrovactinospora gilvigrisea</name>
    <dbReference type="NCBI Taxonomy" id="1428644"/>
    <lineage>
        <taxon>Bacteria</taxon>
        <taxon>Bacillati</taxon>
        <taxon>Actinomycetota</taxon>
        <taxon>Actinomycetes</taxon>
        <taxon>Kitasatosporales</taxon>
        <taxon>Streptomycetaceae</taxon>
        <taxon>Mangrovactinospora</taxon>
    </lineage>
</organism>
<gene>
    <name evidence="4" type="ORF">BIV57_08150</name>
</gene>
<feature type="compositionally biased region" description="Pro residues" evidence="1">
    <location>
        <begin position="882"/>
        <end position="893"/>
    </location>
</feature>
<dbReference type="InterPro" id="IPR032689">
    <property type="entry name" value="TraG-D_C"/>
</dbReference>
<name>A0A1J7BH64_9ACTN</name>
<feature type="region of interest" description="Disordered" evidence="1">
    <location>
        <begin position="882"/>
        <end position="989"/>
    </location>
</feature>
<keyword evidence="2" id="KW-0812">Transmembrane</keyword>
<dbReference type="OrthoDB" id="9758751at2"/>
<keyword evidence="5" id="KW-1185">Reference proteome</keyword>
<dbReference type="Pfam" id="PF12696">
    <property type="entry name" value="TraG-D_C"/>
    <property type="match status" value="1"/>
</dbReference>
<comment type="caution">
    <text evidence="4">The sequence shown here is derived from an EMBL/GenBank/DDBJ whole genome shotgun (WGS) entry which is preliminary data.</text>
</comment>
<dbReference type="SUPFAM" id="SSF52540">
    <property type="entry name" value="P-loop containing nucleoside triphosphate hydrolases"/>
    <property type="match status" value="1"/>
</dbReference>
<reference evidence="4 5" key="1">
    <citation type="submission" date="2016-10" db="EMBL/GenBank/DDBJ databases">
        <title>Genome sequence of Streptomyces gilvigriseus MUSC 26.</title>
        <authorList>
            <person name="Lee L.-H."/>
            <person name="Ser H.-L."/>
        </authorList>
    </citation>
    <scope>NUCLEOTIDE SEQUENCE [LARGE SCALE GENOMIC DNA]</scope>
    <source>
        <strain evidence="4 5">MUSC 26</strain>
    </source>
</reference>
<dbReference type="InterPro" id="IPR027417">
    <property type="entry name" value="P-loop_NTPase"/>
</dbReference>
<evidence type="ECO:0000259" key="3">
    <source>
        <dbReference type="Pfam" id="PF12696"/>
    </source>
</evidence>
<evidence type="ECO:0000313" key="5">
    <source>
        <dbReference type="Proteomes" id="UP000243342"/>
    </source>
</evidence>
<dbReference type="Gene3D" id="3.40.50.300">
    <property type="entry name" value="P-loop containing nucleotide triphosphate hydrolases"/>
    <property type="match status" value="1"/>
</dbReference>
<dbReference type="AlphaFoldDB" id="A0A1J7BH64"/>
<feature type="compositionally biased region" description="Basic and acidic residues" evidence="1">
    <location>
        <begin position="898"/>
        <end position="914"/>
    </location>
</feature>
<evidence type="ECO:0000256" key="2">
    <source>
        <dbReference type="SAM" id="Phobius"/>
    </source>
</evidence>
<keyword evidence="2" id="KW-1133">Transmembrane helix</keyword>
<evidence type="ECO:0000256" key="1">
    <source>
        <dbReference type="SAM" id="MobiDB-lite"/>
    </source>
</evidence>
<accession>A0A1J7BH64</accession>
<protein>
    <recommendedName>
        <fullName evidence="3">TraD/TraG TraM recognition site domain-containing protein</fullName>
    </recommendedName>
</protein>
<dbReference type="EMBL" id="MLCF01000036">
    <property type="protein sequence ID" value="OIV37998.1"/>
    <property type="molecule type" value="Genomic_DNA"/>
</dbReference>
<feature type="transmembrane region" description="Helical" evidence="2">
    <location>
        <begin position="69"/>
        <end position="90"/>
    </location>
</feature>
<proteinExistence type="predicted"/>
<feature type="domain" description="TraD/TraG TraM recognition site" evidence="3">
    <location>
        <begin position="640"/>
        <end position="724"/>
    </location>
</feature>
<sequence length="989" mass="105556">MSDALSYQDTDKPLRRARYLFGDPAHTRPTVSGLLGLLAVFSVVLAPVTLVVALVCVAVTEGLRARRSVCAWIAGVGVLVVLLAGGPVAAARDYVAGPRQVWQAGWDFERHHALGPAGAWAEATHGWWPHWFTGQLPLALVAGALIGYWVSFIRWLHTDEWMVKPPRKSVGMMVRQQWLRRRIAGGALVSTSKSAVLGVNQADGSRLELFDDERRGHILCVGANGSGKALDVETLIPTPDGLVVLKDLVAGARVLDEYGRPATVVQAHAVLWDRVCLEVAFEDGARLVADSEHLWIVHPTGWGVLPAGFDPGVVHTTAELAAVLVVGEGSGGSVFSNLGVRDWVEGRERVRQVLAVRPVVSRPVRCLTVDSPSRLYLAGATGIPTHNTTTARKVFEADCDRGQPVFYTDLKGERADREEIAATAQHFGRPLVTFTLEGGSWWDPFRFGSFDERRDMLVSGHSWQGSPDYYKDAASLFVQVVLAVLDATPEQPYESTLEQVIALSDLAVLAQRASKIATDHPRRADIHAQIYRLGAYVRRDSDVLNGFITKLEILSNTAAGRWMRIPLAPREVRHEAGVTYLDGHPVMELAQLRRAGAVALFSFSKSRDKDNTARLGRVAVQLQIAVFGQMSEAGERMRTMVLIDEFSALESSLTTELMVRGRSSGADVLLITQTIEDLEIAAQEKAAIGQMLSNVNVLLVHRIGDLEAATRVAGVAGTRRWVKKRMGAKVAQGVLNVRRGGTTGEDLVDEDNEYPVVRPRALQDLVPGRFVLISRSQEQGKRVIQQASTVINGRLHEVPVVVEDFGLPGQADPVGAAAGSAAVAGAQWGAAQGWVAAGPAEALPARPTAVAGEAVSLDKPRAVPPVPPAPVGLPPAPAAPPVPVTPAVPPAPSVRPAVEGERDQARARAARGWEELMAAPADGPSAPAAGPAPVRSPLDASPVDAPPAPSGSPAGSSAGKPPVPFGRVSAARKATKKAPPRKKDDGPAS</sequence>